<dbReference type="Gene3D" id="3.30.420.10">
    <property type="entry name" value="Ribonuclease H-like superfamily/Ribonuclease H"/>
    <property type="match status" value="1"/>
</dbReference>
<keyword evidence="6" id="KW-0963">Cytoplasm</keyword>
<dbReference type="InterPro" id="IPR024568">
    <property type="entry name" value="RNase_HIII_N"/>
</dbReference>
<evidence type="ECO:0000256" key="11">
    <source>
        <dbReference type="ARBA" id="ARBA00022842"/>
    </source>
</evidence>
<dbReference type="PIRSF" id="PIRSF037748">
    <property type="entry name" value="RnhC"/>
    <property type="match status" value="1"/>
</dbReference>
<evidence type="ECO:0000256" key="8">
    <source>
        <dbReference type="ARBA" id="ARBA00022723"/>
    </source>
</evidence>
<evidence type="ECO:0000259" key="14">
    <source>
        <dbReference type="PROSITE" id="PS51975"/>
    </source>
</evidence>
<dbReference type="Gene3D" id="3.30.310.10">
    <property type="entry name" value="TATA-Binding Protein"/>
    <property type="match status" value="1"/>
</dbReference>
<evidence type="ECO:0000256" key="9">
    <source>
        <dbReference type="ARBA" id="ARBA00022759"/>
    </source>
</evidence>
<dbReference type="Pfam" id="PF01351">
    <property type="entry name" value="RNase_HII"/>
    <property type="match status" value="1"/>
</dbReference>
<proteinExistence type="inferred from homology"/>
<keyword evidence="11" id="KW-0460">Magnesium</keyword>
<evidence type="ECO:0000256" key="5">
    <source>
        <dbReference type="ARBA" id="ARBA00008378"/>
    </source>
</evidence>
<name>A0A4P6M9Q7_9MOLU</name>
<evidence type="ECO:0000256" key="10">
    <source>
        <dbReference type="ARBA" id="ARBA00022801"/>
    </source>
</evidence>
<evidence type="ECO:0000256" key="4">
    <source>
        <dbReference type="ARBA" id="ARBA00004496"/>
    </source>
</evidence>
<protein>
    <recommendedName>
        <fullName evidence="13">Ribonuclease</fullName>
        <ecNumber evidence="13">3.1.26.4</ecNumber>
    </recommendedName>
</protein>
<evidence type="ECO:0000256" key="12">
    <source>
        <dbReference type="PROSITE-ProRule" id="PRU01319"/>
    </source>
</evidence>
<dbReference type="GO" id="GO:0043137">
    <property type="term" value="P:DNA replication, removal of RNA primer"/>
    <property type="evidence" value="ECO:0007669"/>
    <property type="project" value="TreeGrafter"/>
</dbReference>
<dbReference type="InterPro" id="IPR036397">
    <property type="entry name" value="RNaseH_sf"/>
</dbReference>
<evidence type="ECO:0000313" key="16">
    <source>
        <dbReference type="Proteomes" id="UP000289726"/>
    </source>
</evidence>
<gene>
    <name evidence="15" type="primary">rnhC</name>
    <name evidence="15" type="ORF">EXT02_00580</name>
</gene>
<dbReference type="AlphaFoldDB" id="A0A4P6M9Q7"/>
<dbReference type="Proteomes" id="UP000289726">
    <property type="component" value="Chromosome"/>
</dbReference>
<feature type="binding site" evidence="12">
    <location>
        <position position="124"/>
    </location>
    <ligand>
        <name>a divalent metal cation</name>
        <dbReference type="ChEBI" id="CHEBI:60240"/>
    </ligand>
</feature>
<dbReference type="GO" id="GO:0032299">
    <property type="term" value="C:ribonuclease H2 complex"/>
    <property type="evidence" value="ECO:0007669"/>
    <property type="project" value="TreeGrafter"/>
</dbReference>
<dbReference type="InterPro" id="IPR012337">
    <property type="entry name" value="RNaseH-like_sf"/>
</dbReference>
<dbReference type="InterPro" id="IPR004641">
    <property type="entry name" value="RNase_HIII"/>
</dbReference>
<comment type="function">
    <text evidence="3 13">Endonuclease that specifically degrades the RNA of RNA-DNA hybrids.</text>
</comment>
<dbReference type="GO" id="GO:0006298">
    <property type="term" value="P:mismatch repair"/>
    <property type="evidence" value="ECO:0007669"/>
    <property type="project" value="TreeGrafter"/>
</dbReference>
<dbReference type="Pfam" id="PF11858">
    <property type="entry name" value="DUF3378"/>
    <property type="match status" value="1"/>
</dbReference>
<evidence type="ECO:0000256" key="3">
    <source>
        <dbReference type="ARBA" id="ARBA00004065"/>
    </source>
</evidence>
<dbReference type="InterPro" id="IPR012295">
    <property type="entry name" value="TBP_dom_sf"/>
</dbReference>
<dbReference type="PANTHER" id="PTHR10954">
    <property type="entry name" value="RIBONUCLEASE H2 SUBUNIT A"/>
    <property type="match status" value="1"/>
</dbReference>
<dbReference type="GO" id="GO:0003723">
    <property type="term" value="F:RNA binding"/>
    <property type="evidence" value="ECO:0007669"/>
    <property type="project" value="UniProtKB-UniRule"/>
</dbReference>
<dbReference type="CDD" id="cd06590">
    <property type="entry name" value="RNase_HII_bacteria_HIII_like"/>
    <property type="match status" value="1"/>
</dbReference>
<keyword evidence="9 12" id="KW-0255">Endonuclease</keyword>
<comment type="subcellular location">
    <subcellularLocation>
        <location evidence="4">Cytoplasm</location>
    </subcellularLocation>
</comment>
<dbReference type="PANTHER" id="PTHR10954:SF23">
    <property type="entry name" value="RIBONUCLEASE"/>
    <property type="match status" value="1"/>
</dbReference>
<dbReference type="NCBIfam" id="TIGR00716">
    <property type="entry name" value="rnhC"/>
    <property type="match status" value="1"/>
</dbReference>
<dbReference type="SUPFAM" id="SSF53098">
    <property type="entry name" value="Ribonuclease H-like"/>
    <property type="match status" value="1"/>
</dbReference>
<organism evidence="15 16">
    <name type="scientific">'Catharanthus roseus' aster yellows phytoplasma</name>
    <dbReference type="NCBI Taxonomy" id="1193712"/>
    <lineage>
        <taxon>Bacteria</taxon>
        <taxon>Bacillati</taxon>
        <taxon>Mycoplasmatota</taxon>
        <taxon>Mollicutes</taxon>
        <taxon>Acholeplasmatales</taxon>
        <taxon>Acholeplasmataceae</taxon>
        <taxon>Candidatus Phytoplasma</taxon>
        <taxon>16SrI (Aster yellows group)</taxon>
    </lineage>
</organism>
<dbReference type="PROSITE" id="PS51975">
    <property type="entry name" value="RNASE_H_2"/>
    <property type="match status" value="1"/>
</dbReference>
<dbReference type="GO" id="GO:0046872">
    <property type="term" value="F:metal ion binding"/>
    <property type="evidence" value="ECO:0007669"/>
    <property type="project" value="UniProtKB-KW"/>
</dbReference>
<dbReference type="EC" id="3.1.26.4" evidence="13"/>
<accession>A0A4P6M9Q7</accession>
<feature type="domain" description="RNase H type-2" evidence="14">
    <location>
        <begin position="117"/>
        <end position="330"/>
    </location>
</feature>
<keyword evidence="16" id="KW-1185">Reference proteome</keyword>
<evidence type="ECO:0000256" key="6">
    <source>
        <dbReference type="ARBA" id="ARBA00022490"/>
    </source>
</evidence>
<dbReference type="GO" id="GO:0005737">
    <property type="term" value="C:cytoplasm"/>
    <property type="evidence" value="ECO:0007669"/>
    <property type="project" value="UniProtKB-SubCell"/>
</dbReference>
<comment type="similarity">
    <text evidence="5">Belongs to the RNase HII family. RnhC subfamily.</text>
</comment>
<keyword evidence="7 12" id="KW-0540">Nuclease</keyword>
<keyword evidence="10 12" id="KW-0378">Hydrolase</keyword>
<evidence type="ECO:0000256" key="2">
    <source>
        <dbReference type="ARBA" id="ARBA00001946"/>
    </source>
</evidence>
<evidence type="ECO:0000256" key="1">
    <source>
        <dbReference type="ARBA" id="ARBA00000077"/>
    </source>
</evidence>
<comment type="catalytic activity">
    <reaction evidence="1 12 13">
        <text>Endonucleolytic cleavage to 5'-phosphomonoester.</text>
        <dbReference type="EC" id="3.1.26.4"/>
    </reaction>
</comment>
<evidence type="ECO:0000313" key="15">
    <source>
        <dbReference type="EMBL" id="QBF23717.1"/>
    </source>
</evidence>
<dbReference type="InterPro" id="IPR001352">
    <property type="entry name" value="RNase_HII/HIII"/>
</dbReference>
<dbReference type="EMBL" id="CP035949">
    <property type="protein sequence ID" value="QBF23717.1"/>
    <property type="molecule type" value="Genomic_DNA"/>
</dbReference>
<evidence type="ECO:0000256" key="13">
    <source>
        <dbReference type="RuleBase" id="RU003515"/>
    </source>
</evidence>
<feature type="binding site" evidence="12">
    <location>
        <position position="123"/>
    </location>
    <ligand>
        <name>a divalent metal cation</name>
        <dbReference type="ChEBI" id="CHEBI:60240"/>
    </ligand>
</feature>
<evidence type="ECO:0000256" key="7">
    <source>
        <dbReference type="ARBA" id="ARBA00022722"/>
    </source>
</evidence>
<dbReference type="GO" id="GO:0004523">
    <property type="term" value="F:RNA-DNA hybrid ribonuclease activity"/>
    <property type="evidence" value="ECO:0007669"/>
    <property type="project" value="UniProtKB-UniRule"/>
</dbReference>
<sequence length="330" mass="37229">MMSNYSFKLNNNQVATIKKFYYKQLKLSPNKTVAFVIDESLAKITVYNNGTLLVQGKNTLSIVAFIKKILQMKTVSDNSETKEVSHSSVKQVPTLKTKSNAGTNAFLPLYNKKTYYLPSIGSDEVGTGDVFGPVIVCCVYLTAKNIVFLQKLGTIAESKKIPDEKIMQLAPLIMKEVIYSVKIMMPLEYNQTIKQCNLNKIKALMHNEAIKQTVLKVSPNVPVILDQFCFPKNYFNYLQDQKAQNEIYTKIIFETKADSSYFSVAVASVIARYLFLIQIAKLSKQINSKLQLGAGKLVDLQIDLIVKQHGLEILPQIAKCNFKNIVRKME</sequence>
<dbReference type="InterPro" id="IPR024567">
    <property type="entry name" value="RNase_HII/HIII_dom"/>
</dbReference>
<reference evidence="15 16" key="1">
    <citation type="submission" date="2019-02" db="EMBL/GenBank/DDBJ databases">
        <title>Draft Genome Sequence of Maize Bushy Stunt-like Phytoplasma group 16SrI-B (Aster yellows) in South Africa.</title>
        <authorList>
            <person name="Coetzee B."/>
            <person name="Douglas-Smit N."/>
            <person name="Maree H.J."/>
            <person name="Burger J.T."/>
            <person name="Kruger K."/>
            <person name="Pietersen G."/>
        </authorList>
    </citation>
    <scope>NUCLEOTIDE SEQUENCE [LARGE SCALE GENOMIC DNA]</scope>
    <source>
        <strain evidence="15 16">De Villa</strain>
    </source>
</reference>
<comment type="cofactor">
    <cofactor evidence="2">
        <name>Mg(2+)</name>
        <dbReference type="ChEBI" id="CHEBI:18420"/>
    </cofactor>
</comment>
<keyword evidence="8 12" id="KW-0479">Metal-binding</keyword>
<comment type="cofactor">
    <cofactor evidence="12">
        <name>Mn(2+)</name>
        <dbReference type="ChEBI" id="CHEBI:29035"/>
    </cofactor>
    <cofactor evidence="12">
        <name>Mg(2+)</name>
        <dbReference type="ChEBI" id="CHEBI:18420"/>
    </cofactor>
    <text evidence="12">Manganese or magnesium. Binds 1 divalent metal ion per monomer in the absence of substrate. May bind a second metal ion after substrate binding.</text>
</comment>
<feature type="binding site" evidence="12">
    <location>
        <position position="226"/>
    </location>
    <ligand>
        <name>a divalent metal cation</name>
        <dbReference type="ChEBI" id="CHEBI:60240"/>
    </ligand>
</feature>